<evidence type="ECO:0000313" key="4">
    <source>
        <dbReference type="EMBL" id="EJZ11960.1"/>
    </source>
</evidence>
<dbReference type="PATRIC" id="fig|1194972.3.peg.695"/>
<comment type="caution">
    <text evidence="4">The sequence shown here is derived from an EMBL/GenBank/DDBJ whole genome shotgun (WGS) entry which is preliminary data.</text>
</comment>
<dbReference type="Gene3D" id="3.40.1000.10">
    <property type="entry name" value="Mog1/PsbP, alpha/beta/alpha sandwich"/>
    <property type="match status" value="1"/>
</dbReference>
<organism evidence="4 5">
    <name type="scientific">Mycolicibacterium vaccae ATCC 25954</name>
    <dbReference type="NCBI Taxonomy" id="1194972"/>
    <lineage>
        <taxon>Bacteria</taxon>
        <taxon>Bacillati</taxon>
        <taxon>Actinomycetota</taxon>
        <taxon>Actinomycetes</taxon>
        <taxon>Mycobacteriales</taxon>
        <taxon>Mycobacteriaceae</taxon>
        <taxon>Mycolicibacterium</taxon>
    </lineage>
</organism>
<feature type="chain" id="PRO_5003841995" evidence="3">
    <location>
        <begin position="19"/>
        <end position="231"/>
    </location>
</feature>
<evidence type="ECO:0000256" key="1">
    <source>
        <dbReference type="ARBA" id="ARBA00022729"/>
    </source>
</evidence>
<dbReference type="InterPro" id="IPR019674">
    <property type="entry name" value="Lipoprotein_LpqN/LpqT-like"/>
</dbReference>
<evidence type="ECO:0000256" key="3">
    <source>
        <dbReference type="SAM" id="SignalP"/>
    </source>
</evidence>
<dbReference type="AlphaFoldDB" id="K0V3L6"/>
<feature type="region of interest" description="Disordered" evidence="2">
    <location>
        <begin position="21"/>
        <end position="61"/>
    </location>
</feature>
<dbReference type="HOGENOM" id="CLU_1198731_0_0_11"/>
<evidence type="ECO:0000313" key="5">
    <source>
        <dbReference type="Proteomes" id="UP000006072"/>
    </source>
</evidence>
<dbReference type="PROSITE" id="PS51257">
    <property type="entry name" value="PROKAR_LIPOPROTEIN"/>
    <property type="match status" value="1"/>
</dbReference>
<name>K0V3L6_MYCVA</name>
<gene>
    <name evidence="4" type="ORF">MVAC_03441</name>
</gene>
<feature type="compositionally biased region" description="Low complexity" evidence="2">
    <location>
        <begin position="33"/>
        <end position="49"/>
    </location>
</feature>
<keyword evidence="1 3" id="KW-0732">Signal</keyword>
<dbReference type="eggNOG" id="ENOG5034BUD">
    <property type="taxonomic scope" value="Bacteria"/>
</dbReference>
<evidence type="ECO:0000256" key="2">
    <source>
        <dbReference type="SAM" id="MobiDB-lite"/>
    </source>
</evidence>
<dbReference type="EMBL" id="ALQA01000005">
    <property type="protein sequence ID" value="EJZ11960.1"/>
    <property type="molecule type" value="Genomic_DNA"/>
</dbReference>
<sequence length="231" mass="23395">MRAGVTAIAAVALGIGLAACGSDNSGEDSKNDAGSATSETSASGTQDPAAPSPTPAAGPGKTLAQYIEESGLTETPVMRGEPGAPTINLPLPTGWEPAGPRAPQGAYDAIIYTADPTAPNPPTIVAFVSKLTGDADPAKVIEYAPNEVRNLPGYQGADKGEPSNLGGFDATQIGGFYTKDGINHMVAQKTVVVPGQDGLFVIKLTADGTEDQAYPLMEATAAIDDQTTIVP</sequence>
<keyword evidence="5" id="KW-1185">Reference proteome</keyword>
<dbReference type="Proteomes" id="UP000006072">
    <property type="component" value="Unassembled WGS sequence"/>
</dbReference>
<proteinExistence type="predicted"/>
<reference evidence="4 5" key="1">
    <citation type="journal article" date="2012" name="J. Bacteriol.">
        <title>Complete Genome Sequence of Mycobacterium vaccae Type Strain ATCC 25954.</title>
        <authorList>
            <person name="Ho Y.S."/>
            <person name="Adroub S.A."/>
            <person name="Abadi M."/>
            <person name="Al Alwan B."/>
            <person name="Alkhateeb R."/>
            <person name="Gao G."/>
            <person name="Ragab A."/>
            <person name="Ali S."/>
            <person name="van Soolingen D."/>
            <person name="Bitter W."/>
            <person name="Pain A."/>
            <person name="Abdallah A.M."/>
        </authorList>
    </citation>
    <scope>NUCLEOTIDE SEQUENCE [LARGE SCALE GENOMIC DNA]</scope>
    <source>
        <strain evidence="4 5">ATCC 25954</strain>
    </source>
</reference>
<dbReference type="Pfam" id="PF10738">
    <property type="entry name" value="Lpp-LpqN"/>
    <property type="match status" value="1"/>
</dbReference>
<accession>K0V3L6</accession>
<protein>
    <submittedName>
        <fullName evidence="4">LpqN</fullName>
    </submittedName>
</protein>
<feature type="signal peptide" evidence="3">
    <location>
        <begin position="1"/>
        <end position="18"/>
    </location>
</feature>